<dbReference type="Proteomes" id="UP001336314">
    <property type="component" value="Unassembled WGS sequence"/>
</dbReference>
<dbReference type="RefSeq" id="WP_330128516.1">
    <property type="nucleotide sequence ID" value="NZ_JAUHLI010000007.1"/>
</dbReference>
<name>A0ABU7J4Z7_9GAMM</name>
<gene>
    <name evidence="1" type="ORF">QWY20_08100</name>
</gene>
<dbReference type="EMBL" id="JAUHLI010000007">
    <property type="protein sequence ID" value="MEE2001413.1"/>
    <property type="molecule type" value="Genomic_DNA"/>
</dbReference>
<comment type="caution">
    <text evidence="1">The sequence shown here is derived from an EMBL/GenBank/DDBJ whole genome shotgun (WGS) entry which is preliminary data.</text>
</comment>
<accession>A0ABU7J4Z7</accession>
<proteinExistence type="predicted"/>
<evidence type="ECO:0000313" key="1">
    <source>
        <dbReference type="EMBL" id="MEE2001413.1"/>
    </source>
</evidence>
<organism evidence="1 2">
    <name type="scientific">Alkalimonas cellulosilytica</name>
    <dbReference type="NCBI Taxonomy" id="3058395"/>
    <lineage>
        <taxon>Bacteria</taxon>
        <taxon>Pseudomonadati</taxon>
        <taxon>Pseudomonadota</taxon>
        <taxon>Gammaproteobacteria</taxon>
        <taxon>Alkalimonas</taxon>
    </lineage>
</organism>
<keyword evidence="2" id="KW-1185">Reference proteome</keyword>
<evidence type="ECO:0000313" key="2">
    <source>
        <dbReference type="Proteomes" id="UP001336314"/>
    </source>
</evidence>
<reference evidence="1 2" key="1">
    <citation type="submission" date="2023-07" db="EMBL/GenBank/DDBJ databases">
        <title>Alkalimonas sp., MEB108 novel, alkaliphilic bacterium isolated from Lonar Lake, India.</title>
        <authorList>
            <person name="Joshi A."/>
            <person name="Thite S."/>
        </authorList>
    </citation>
    <scope>NUCLEOTIDE SEQUENCE [LARGE SCALE GENOMIC DNA]</scope>
    <source>
        <strain evidence="1 2">MEB108</strain>
    </source>
</reference>
<protein>
    <submittedName>
        <fullName evidence="1">Uncharacterized protein</fullName>
    </submittedName>
</protein>
<sequence>MTLPKENPTSFCRAFIQRELNDYREKKIHMPHWPVMERMIDRADELKLPFEEIIASFGYSDCLSEPIGNSAVWLILEHIWLSSDFQKAQITDSRAALKEILGLQSDIVTLARKLAEKLRRQSEIYESSGFTRADYQGIGELIDQASSDNHLYKLYIQPELSRLTGQFDLKYWPTRSDLVEAIATFEEAQPEPKHYDLPEQVIQGRASDIKDFVLAFDGKFDAIDNDLPRDFEFSHNALADIMNIVLDVPYDQMVTGDAVRNTRHKNKKSLVKLSNF</sequence>